<dbReference type="STRING" id="7395.A0A1A9V3K6"/>
<evidence type="ECO:0000259" key="1">
    <source>
        <dbReference type="Pfam" id="PF18701"/>
    </source>
</evidence>
<dbReference type="PANTHER" id="PTHR47331">
    <property type="entry name" value="PHD-TYPE DOMAIN-CONTAINING PROTEIN"/>
    <property type="match status" value="1"/>
</dbReference>
<dbReference type="Proteomes" id="UP000078200">
    <property type="component" value="Unassembled WGS sequence"/>
</dbReference>
<reference evidence="2" key="1">
    <citation type="submission" date="2020-05" db="UniProtKB">
        <authorList>
            <consortium name="EnsemblMetazoa"/>
        </authorList>
    </citation>
    <scope>IDENTIFICATION</scope>
    <source>
        <strain evidence="2">TTRI</strain>
    </source>
</reference>
<evidence type="ECO:0000313" key="3">
    <source>
        <dbReference type="Proteomes" id="UP000078200"/>
    </source>
</evidence>
<name>A0A1A9V3K6_GLOAU</name>
<dbReference type="InterPro" id="IPR040676">
    <property type="entry name" value="DUF5641"/>
</dbReference>
<protein>
    <submittedName>
        <fullName evidence="2">DUF5641 domain-containing protein</fullName>
    </submittedName>
</protein>
<feature type="domain" description="DUF5641" evidence="1">
    <location>
        <begin position="152"/>
        <end position="223"/>
    </location>
</feature>
<proteinExistence type="predicted"/>
<sequence>MNQNLLKATYRLSEGEFCTDMRNIIFLSKKSYLSKLMVLDVYNKTHHGGSSAVLAFTRAKYWIVHTRQLIKRILERCFGCLRFHGKSAMGLLTVLPTERIAASRPFETTSLDFTSPLYTAAEDSRKRAGRRRGFWERLARNAKNCNCILYSLIKNYLKRWRNVYLCQLKCIHHSRNGSSKSVKVKDVVLLHEDNKPRLWWRLGVVKQTYQGRNDRIISIMIYFSRANYPISGSSATGHFGLTDENPKSTLEMQPPINNYHREHYADMHRHHRSASATDCIFRCIN</sequence>
<accession>A0A1A9V3K6</accession>
<evidence type="ECO:0000313" key="2">
    <source>
        <dbReference type="EnsemblMetazoa" id="GAUT024607-PA"/>
    </source>
</evidence>
<dbReference type="VEuPathDB" id="VectorBase:GAUT024607"/>
<dbReference type="EnsemblMetazoa" id="GAUT024607-RA">
    <property type="protein sequence ID" value="GAUT024607-PA"/>
    <property type="gene ID" value="GAUT024607"/>
</dbReference>
<dbReference type="Pfam" id="PF18701">
    <property type="entry name" value="DUF5641"/>
    <property type="match status" value="1"/>
</dbReference>
<keyword evidence="3" id="KW-1185">Reference proteome</keyword>
<dbReference type="AlphaFoldDB" id="A0A1A9V3K6"/>
<organism evidence="2 3">
    <name type="scientific">Glossina austeni</name>
    <name type="common">Savannah tsetse fly</name>
    <dbReference type="NCBI Taxonomy" id="7395"/>
    <lineage>
        <taxon>Eukaryota</taxon>
        <taxon>Metazoa</taxon>
        <taxon>Ecdysozoa</taxon>
        <taxon>Arthropoda</taxon>
        <taxon>Hexapoda</taxon>
        <taxon>Insecta</taxon>
        <taxon>Pterygota</taxon>
        <taxon>Neoptera</taxon>
        <taxon>Endopterygota</taxon>
        <taxon>Diptera</taxon>
        <taxon>Brachycera</taxon>
        <taxon>Muscomorpha</taxon>
        <taxon>Hippoboscoidea</taxon>
        <taxon>Glossinidae</taxon>
        <taxon>Glossina</taxon>
    </lineage>
</organism>